<proteinExistence type="predicted"/>
<organism evidence="2 3">
    <name type="scientific">Ficus carica</name>
    <name type="common">Common fig</name>
    <dbReference type="NCBI Taxonomy" id="3494"/>
    <lineage>
        <taxon>Eukaryota</taxon>
        <taxon>Viridiplantae</taxon>
        <taxon>Streptophyta</taxon>
        <taxon>Embryophyta</taxon>
        <taxon>Tracheophyta</taxon>
        <taxon>Spermatophyta</taxon>
        <taxon>Magnoliopsida</taxon>
        <taxon>eudicotyledons</taxon>
        <taxon>Gunneridae</taxon>
        <taxon>Pentapetalae</taxon>
        <taxon>rosids</taxon>
        <taxon>fabids</taxon>
        <taxon>Rosales</taxon>
        <taxon>Moraceae</taxon>
        <taxon>Ficeae</taxon>
        <taxon>Ficus</taxon>
    </lineage>
</organism>
<feature type="compositionally biased region" description="Polar residues" evidence="1">
    <location>
        <begin position="111"/>
        <end position="122"/>
    </location>
</feature>
<accession>A0AA88J8F1</accession>
<evidence type="ECO:0000313" key="2">
    <source>
        <dbReference type="EMBL" id="GMN67953.1"/>
    </source>
</evidence>
<dbReference type="EMBL" id="BTGU01000525">
    <property type="protein sequence ID" value="GMN67953.1"/>
    <property type="molecule type" value="Genomic_DNA"/>
</dbReference>
<gene>
    <name evidence="2" type="ORF">TIFTF001_037012</name>
</gene>
<sequence>MDLLSWFAPLNIWDQYLSHAWDRFKIRYQEMNPIPVEAINKCYTIFMISLNCRSIGDDQTGFAPNIEIYRSNEWPLSPMENPQIRMIAPVQVQAPVQSQTPTQDSILPKSLQLQKNPNQSDSNLKDLPSKKTSGSCNSHKTHMIKTPSTRKNSGSSTYHHQKPPRVAHSNTMYQEKPNTLLDQILRNSGSQIKTGKMKNLAEKSFELLTRSKQ</sequence>
<evidence type="ECO:0000313" key="3">
    <source>
        <dbReference type="Proteomes" id="UP001187192"/>
    </source>
</evidence>
<name>A0AA88J8F1_FICCA</name>
<dbReference type="Proteomes" id="UP001187192">
    <property type="component" value="Unassembled WGS sequence"/>
</dbReference>
<dbReference type="AlphaFoldDB" id="A0AA88J8F1"/>
<evidence type="ECO:0000256" key="1">
    <source>
        <dbReference type="SAM" id="MobiDB-lite"/>
    </source>
</evidence>
<protein>
    <submittedName>
        <fullName evidence="2">Uncharacterized protein</fullName>
    </submittedName>
</protein>
<comment type="caution">
    <text evidence="2">The sequence shown here is derived from an EMBL/GenBank/DDBJ whole genome shotgun (WGS) entry which is preliminary data.</text>
</comment>
<feature type="compositionally biased region" description="Polar residues" evidence="1">
    <location>
        <begin position="146"/>
        <end position="158"/>
    </location>
</feature>
<feature type="region of interest" description="Disordered" evidence="1">
    <location>
        <begin position="110"/>
        <end position="166"/>
    </location>
</feature>
<reference evidence="2" key="1">
    <citation type="submission" date="2023-07" db="EMBL/GenBank/DDBJ databases">
        <title>draft genome sequence of fig (Ficus carica).</title>
        <authorList>
            <person name="Takahashi T."/>
            <person name="Nishimura K."/>
        </authorList>
    </citation>
    <scope>NUCLEOTIDE SEQUENCE</scope>
</reference>
<keyword evidence="3" id="KW-1185">Reference proteome</keyword>